<feature type="region of interest" description="Disordered" evidence="1">
    <location>
        <begin position="88"/>
        <end position="116"/>
    </location>
</feature>
<reference evidence="3" key="1">
    <citation type="journal article" date="2019" name="Int. J. Syst. Evol. Microbiol.">
        <title>The Global Catalogue of Microorganisms (GCM) 10K type strain sequencing project: providing services to taxonomists for standard genome sequencing and annotation.</title>
        <authorList>
            <consortium name="The Broad Institute Genomics Platform"/>
            <consortium name="The Broad Institute Genome Sequencing Center for Infectious Disease"/>
            <person name="Wu L."/>
            <person name="Ma J."/>
        </authorList>
    </citation>
    <scope>NUCLEOTIDE SEQUENCE [LARGE SCALE GENOMIC DNA]</scope>
    <source>
        <strain evidence="3">JCM 17316</strain>
    </source>
</reference>
<keyword evidence="3" id="KW-1185">Reference proteome</keyword>
<gene>
    <name evidence="2" type="ORF">GCM10022416_34400</name>
</gene>
<accession>A0ABP7YZ54</accession>
<evidence type="ECO:0000313" key="3">
    <source>
        <dbReference type="Proteomes" id="UP001500266"/>
    </source>
</evidence>
<dbReference type="Proteomes" id="UP001500266">
    <property type="component" value="Unassembled WGS sequence"/>
</dbReference>
<sequence>MRRAHKGEAKQPVALSPSRHPTVTAAGKQRGIRESGGGGCATKVEADSGQGRQPRTPTPSADPAGMAAPVPSVLDGGCAAGRLTSGSAVAGAGRGRRPARGDVASALGNRSRVTTV</sequence>
<comment type="caution">
    <text evidence="2">The sequence shown here is derived from an EMBL/GenBank/DDBJ whole genome shotgun (WGS) entry which is preliminary data.</text>
</comment>
<proteinExistence type="predicted"/>
<organism evidence="2 3">
    <name type="scientific">Actinomadura keratinilytica</name>
    <dbReference type="NCBI Taxonomy" id="547461"/>
    <lineage>
        <taxon>Bacteria</taxon>
        <taxon>Bacillati</taxon>
        <taxon>Actinomycetota</taxon>
        <taxon>Actinomycetes</taxon>
        <taxon>Streptosporangiales</taxon>
        <taxon>Thermomonosporaceae</taxon>
        <taxon>Actinomadura</taxon>
    </lineage>
</organism>
<feature type="compositionally biased region" description="Polar residues" evidence="1">
    <location>
        <begin position="50"/>
        <end position="59"/>
    </location>
</feature>
<name>A0ABP7YZ54_9ACTN</name>
<evidence type="ECO:0000313" key="2">
    <source>
        <dbReference type="EMBL" id="GAA4144058.1"/>
    </source>
</evidence>
<protein>
    <submittedName>
        <fullName evidence="2">Uncharacterized protein</fullName>
    </submittedName>
</protein>
<feature type="region of interest" description="Disordered" evidence="1">
    <location>
        <begin position="1"/>
        <end position="73"/>
    </location>
</feature>
<evidence type="ECO:0000256" key="1">
    <source>
        <dbReference type="SAM" id="MobiDB-lite"/>
    </source>
</evidence>
<dbReference type="EMBL" id="BAABDO010000049">
    <property type="protein sequence ID" value="GAA4144058.1"/>
    <property type="molecule type" value="Genomic_DNA"/>
</dbReference>